<evidence type="ECO:0000313" key="1">
    <source>
        <dbReference type="EMBL" id="EFW13393.1"/>
    </source>
</evidence>
<protein>
    <submittedName>
        <fullName evidence="1">Uncharacterized protein</fullName>
    </submittedName>
</protein>
<sequence length="170" mass="20304">MSLLFLLKVMRKYPDMNKKNLSWQYTLTHTFNREELLNHLAYIHRNCCNIDSVKTNNSTYLWFHLANRLARAEDALGIYKFKHQPIISLVTKMKIFDFNQYTQITGVNKFTTSNLQKEWETTGSIIIPQLMHWWNNKLQDATTTVLTWVNSEYDMYYHHQQIMGGRDNYG</sequence>
<dbReference type="EMBL" id="GL636517">
    <property type="protein sequence ID" value="EFW13393.1"/>
    <property type="molecule type" value="Genomic_DNA"/>
</dbReference>
<reference evidence="2" key="2">
    <citation type="submission" date="2010-03" db="EMBL/GenBank/DDBJ databases">
        <title>The genome sequence of Coccidioides posadasii strain Silveira.</title>
        <authorList>
            <consortium name="The Broad Institute Genome Sequencing Center for Infectious Disease"/>
            <person name="Neafsey D."/>
            <person name="Orbach M."/>
            <person name="Henn M.R."/>
            <person name="Cole G.T."/>
            <person name="Galgiani J."/>
            <person name="Gardner M.J."/>
            <person name="Kirkland T.N."/>
            <person name="Taylor J.W."/>
            <person name="Young S.K."/>
            <person name="Zeng Q."/>
            <person name="Koehrsen M."/>
            <person name="Alvarado L."/>
            <person name="Berlin A."/>
            <person name="Borenstein D."/>
            <person name="Chapman S.B."/>
            <person name="Chen Z."/>
            <person name="Engels R."/>
            <person name="Freedman E."/>
            <person name="Gellesch M."/>
            <person name="Goldberg J."/>
            <person name="Griggs A."/>
            <person name="Gujja S."/>
            <person name="Heilman E."/>
            <person name="Heiman D."/>
            <person name="Howarth C."/>
            <person name="Jen D."/>
            <person name="Larson L."/>
            <person name="Mehta T."/>
            <person name="Neiman D."/>
            <person name="Park D."/>
            <person name="Pearson M."/>
            <person name="Richards J."/>
            <person name="Roberts A."/>
            <person name="Saif S."/>
            <person name="Shea T."/>
            <person name="Shenoy N."/>
            <person name="Sisk P."/>
            <person name="Stolte C."/>
            <person name="Sykes S."/>
            <person name="Walk T."/>
            <person name="White J."/>
            <person name="Yandava C."/>
            <person name="Haas B."/>
            <person name="Nusbaum C."/>
            <person name="Birren B."/>
        </authorList>
    </citation>
    <scope>NUCLEOTIDE SEQUENCE [LARGE SCALE GENOMIC DNA]</scope>
    <source>
        <strain evidence="2">RMSCC 757 / Silveira</strain>
    </source>
</reference>
<reference evidence="2" key="1">
    <citation type="journal article" date="2010" name="Genome Res.">
        <title>Population genomic sequencing of Coccidioides fungi reveals recent hybridization and transposon control.</title>
        <authorList>
            <person name="Neafsey D.E."/>
            <person name="Barker B.M."/>
            <person name="Sharpton T.J."/>
            <person name="Stajich J.E."/>
            <person name="Park D.J."/>
            <person name="Whiston E."/>
            <person name="Hung C.-Y."/>
            <person name="McMahan C."/>
            <person name="White J."/>
            <person name="Sykes S."/>
            <person name="Heiman D."/>
            <person name="Young S."/>
            <person name="Zeng Q."/>
            <person name="Abouelleil A."/>
            <person name="Aftuck L."/>
            <person name="Bessette D."/>
            <person name="Brown A."/>
            <person name="FitzGerald M."/>
            <person name="Lui A."/>
            <person name="Macdonald J.P."/>
            <person name="Priest M."/>
            <person name="Orbach M.J."/>
            <person name="Galgiani J.N."/>
            <person name="Kirkland T.N."/>
            <person name="Cole G.T."/>
            <person name="Birren B.W."/>
            <person name="Henn M.R."/>
            <person name="Taylor J.W."/>
            <person name="Rounsley S.D."/>
        </authorList>
    </citation>
    <scope>NUCLEOTIDE SEQUENCE [LARGE SCALE GENOMIC DNA]</scope>
    <source>
        <strain evidence="2">RMSCC 757 / Silveira</strain>
    </source>
</reference>
<dbReference type="HOGENOM" id="CLU_1570484_0_0_1"/>
<dbReference type="VEuPathDB" id="FungiDB:CPSG_10002"/>
<name>E9DJK3_COCPS</name>
<gene>
    <name evidence="1" type="ORF">CPSG_10002</name>
</gene>
<dbReference type="Proteomes" id="UP000002497">
    <property type="component" value="Unassembled WGS sequence"/>
</dbReference>
<accession>E9DJK3</accession>
<keyword evidence="2" id="KW-1185">Reference proteome</keyword>
<dbReference type="AlphaFoldDB" id="E9DJK3"/>
<proteinExistence type="predicted"/>
<evidence type="ECO:0000313" key="2">
    <source>
        <dbReference type="Proteomes" id="UP000002497"/>
    </source>
</evidence>
<organism evidence="2">
    <name type="scientific">Coccidioides posadasii (strain RMSCC 757 / Silveira)</name>
    <name type="common">Valley fever fungus</name>
    <dbReference type="NCBI Taxonomy" id="443226"/>
    <lineage>
        <taxon>Eukaryota</taxon>
        <taxon>Fungi</taxon>
        <taxon>Dikarya</taxon>
        <taxon>Ascomycota</taxon>
        <taxon>Pezizomycotina</taxon>
        <taxon>Eurotiomycetes</taxon>
        <taxon>Eurotiomycetidae</taxon>
        <taxon>Onygenales</taxon>
        <taxon>Onygenaceae</taxon>
        <taxon>Coccidioides</taxon>
    </lineage>
</organism>